<keyword evidence="1" id="KW-0378">Hydrolase</keyword>
<dbReference type="InterPro" id="IPR011545">
    <property type="entry name" value="DEAD/DEAH_box_helicase_dom"/>
</dbReference>
<dbReference type="EMBL" id="HBGA01005115">
    <property type="protein sequence ID" value="CAD8990699.1"/>
    <property type="molecule type" value="Transcribed_RNA"/>
</dbReference>
<dbReference type="SMART" id="SM00487">
    <property type="entry name" value="DEXDc"/>
    <property type="match status" value="1"/>
</dbReference>
<dbReference type="InterPro" id="IPR002464">
    <property type="entry name" value="DNA/RNA_helicase_DEAH_CS"/>
</dbReference>
<dbReference type="InterPro" id="IPR014001">
    <property type="entry name" value="Helicase_ATP-bd"/>
</dbReference>
<dbReference type="PROSITE" id="PS51192">
    <property type="entry name" value="HELICASE_ATP_BIND_1"/>
    <property type="match status" value="1"/>
</dbReference>
<dbReference type="GO" id="GO:0005524">
    <property type="term" value="F:ATP binding"/>
    <property type="evidence" value="ECO:0007669"/>
    <property type="project" value="InterPro"/>
</dbReference>
<dbReference type="Pfam" id="PF00270">
    <property type="entry name" value="DEAD"/>
    <property type="match status" value="1"/>
</dbReference>
<reference evidence="3" key="1">
    <citation type="submission" date="2021-01" db="EMBL/GenBank/DDBJ databases">
        <authorList>
            <person name="Corre E."/>
            <person name="Pelletier E."/>
            <person name="Niang G."/>
            <person name="Scheremetjew M."/>
            <person name="Finn R."/>
            <person name="Kale V."/>
            <person name="Holt S."/>
            <person name="Cochrane G."/>
            <person name="Meng A."/>
            <person name="Brown T."/>
            <person name="Cohen L."/>
        </authorList>
    </citation>
    <scope>NUCLEOTIDE SEQUENCE</scope>
    <source>
        <strain evidence="3">NIES-381</strain>
    </source>
</reference>
<evidence type="ECO:0000313" key="3">
    <source>
        <dbReference type="EMBL" id="CAD8990699.1"/>
    </source>
</evidence>
<organism evidence="3">
    <name type="scientific">Eutreptiella gymnastica</name>
    <dbReference type="NCBI Taxonomy" id="73025"/>
    <lineage>
        <taxon>Eukaryota</taxon>
        <taxon>Discoba</taxon>
        <taxon>Euglenozoa</taxon>
        <taxon>Euglenida</taxon>
        <taxon>Spirocuta</taxon>
        <taxon>Euglenophyceae</taxon>
        <taxon>Eutreptiales</taxon>
        <taxon>Eutreptiaceae</taxon>
        <taxon>Eutreptiella</taxon>
    </lineage>
</organism>
<dbReference type="PANTHER" id="PTHR18934:SF267">
    <property type="entry name" value="ATP-DEPENDENT RNA HELICASE YLR419W-RELATED"/>
    <property type="match status" value="1"/>
</dbReference>
<gene>
    <name evidence="3" type="ORF">EGYM00392_LOCUS1741</name>
</gene>
<sequence length="433" mass="47536">MDRQVKQNRGKQKRVRPATLEEAPAEIRQAVTMFLETREPLCMPMPAPKLWQALTWLAYTHRFSVRLAPELECLALLDEGLVPSGRPDGRNAPERFHADLLRLPEAQGWALHAALQHFRDQHASLPDDPDDPVRPGLRPPLIPKVPGDFVVDRALLDSLQAARRALPVAESKAEILAAVAHHRVVVLDGPTGTGKSTQVPQYIVDAPGLLPADAPVVIVTQPRRLAAVGVASRVAEERGQEVGQEVGYQVRFESVVGPNTRIIFMTSGILLRRLHDDPALKGVGCVIIDEVHERTLDIDFILLLMKQSLLGGCTDARLVVMSATLQASTFTDYFAEVNDGDGAVPAPVPNTVHFEGRTYPVKDFYLEDALAWTGFEVDPQFGEAVPSWRGPVDCAAILRKHLQPEAVVAFELPPMESAQEQPSGLAFISPQRL</sequence>
<dbReference type="InterPro" id="IPR027417">
    <property type="entry name" value="P-loop_NTPase"/>
</dbReference>
<name>A0A7S1HTN6_9EUGL</name>
<evidence type="ECO:0000259" key="2">
    <source>
        <dbReference type="PROSITE" id="PS51192"/>
    </source>
</evidence>
<proteinExistence type="predicted"/>
<evidence type="ECO:0000256" key="1">
    <source>
        <dbReference type="ARBA" id="ARBA00022801"/>
    </source>
</evidence>
<dbReference type="Gene3D" id="3.40.50.300">
    <property type="entry name" value="P-loop containing nucleotide triphosphate hydrolases"/>
    <property type="match status" value="1"/>
</dbReference>
<dbReference type="AlphaFoldDB" id="A0A7S1HTN6"/>
<dbReference type="CDD" id="cd17917">
    <property type="entry name" value="DEXHc_RHA-like"/>
    <property type="match status" value="1"/>
</dbReference>
<dbReference type="GO" id="GO:0003723">
    <property type="term" value="F:RNA binding"/>
    <property type="evidence" value="ECO:0007669"/>
    <property type="project" value="TreeGrafter"/>
</dbReference>
<accession>A0A7S1HTN6</accession>
<dbReference type="SUPFAM" id="SSF52540">
    <property type="entry name" value="P-loop containing nucleoside triphosphate hydrolases"/>
    <property type="match status" value="1"/>
</dbReference>
<protein>
    <recommendedName>
        <fullName evidence="2">Helicase ATP-binding domain-containing protein</fullName>
    </recommendedName>
</protein>
<dbReference type="GO" id="GO:0016787">
    <property type="term" value="F:hydrolase activity"/>
    <property type="evidence" value="ECO:0007669"/>
    <property type="project" value="UniProtKB-KW"/>
</dbReference>
<feature type="domain" description="Helicase ATP-binding" evidence="2">
    <location>
        <begin position="176"/>
        <end position="343"/>
    </location>
</feature>
<dbReference type="PROSITE" id="PS00690">
    <property type="entry name" value="DEAH_ATP_HELICASE"/>
    <property type="match status" value="1"/>
</dbReference>
<dbReference type="PANTHER" id="PTHR18934">
    <property type="entry name" value="ATP-DEPENDENT RNA HELICASE"/>
    <property type="match status" value="1"/>
</dbReference>
<dbReference type="GO" id="GO:0004386">
    <property type="term" value="F:helicase activity"/>
    <property type="evidence" value="ECO:0007669"/>
    <property type="project" value="TreeGrafter"/>
</dbReference>